<dbReference type="SMART" id="SM00252">
    <property type="entry name" value="SH2"/>
    <property type="match status" value="1"/>
</dbReference>
<evidence type="ECO:0000256" key="1">
    <source>
        <dbReference type="ARBA" id="ARBA00022999"/>
    </source>
</evidence>
<dbReference type="Pfam" id="PF00017">
    <property type="entry name" value="SH2"/>
    <property type="match status" value="1"/>
</dbReference>
<keyword evidence="4" id="KW-0472">Membrane</keyword>
<evidence type="ECO:0000256" key="2">
    <source>
        <dbReference type="PROSITE-ProRule" id="PRU00191"/>
    </source>
</evidence>
<evidence type="ECO:0000313" key="7">
    <source>
        <dbReference type="Proteomes" id="UP001460270"/>
    </source>
</evidence>
<comment type="caution">
    <text evidence="6">The sequence shown here is derived from an EMBL/GenBank/DDBJ whole genome shotgun (WGS) entry which is preliminary data.</text>
</comment>
<feature type="region of interest" description="Disordered" evidence="3">
    <location>
        <begin position="70"/>
        <end position="138"/>
    </location>
</feature>
<name>A0AAW0NJ85_9GOBI</name>
<feature type="compositionally biased region" description="Basic residues" evidence="3">
    <location>
        <begin position="94"/>
        <end position="103"/>
    </location>
</feature>
<sequence length="485" mass="53828">MRLMQGLLEKSRLKQQRRAERGRTHASTFSPKLQEPQGLTAFTGFIWSGGDLTEQTADIKRRRMSSVLVQSSGPVSEVRSKSGSRSWSADSLWPRRKLRRRKQSSPVGGAVATNRNRATSCPGRKCSSGDADQAVSRRSLRQKFQDAVGLCLPLRSSRVPGPDRGSGLPLRSSRVPGPDRGSVLVWSKRRVHVSELLQDCPRNRWSLQHQNQNQDQDQHLHSHNKNLNQVQSQNQDLHNHNQDQNQDQKWDQDQNLNLNQVQSKNQLSGLDLNGNTSLCWDDLCPDPGPGPDSGPDSVLDSSSDPVLVPDLLQISNSPCYWGVLDRFEAEALLEGKPEGTFLLRDSAQSQVLFSVSFRRYSRSLHARIQQSSRGFSFDVADPGMYQSPSVGGLLRHYSDPQTCLFFEPLLAHGLPRRTAFSLRHLARSLSLVLLSVLVLVSFSGSGLGLVLVLVPVLVHVSGPDEREELVSGVLVQILLLVLSQS</sequence>
<feature type="region of interest" description="Disordered" evidence="3">
    <location>
        <begin position="1"/>
        <end position="34"/>
    </location>
</feature>
<keyword evidence="1 2" id="KW-0727">SH2 domain</keyword>
<dbReference type="InterPro" id="IPR036860">
    <property type="entry name" value="SH2_dom_sf"/>
</dbReference>
<proteinExistence type="predicted"/>
<reference evidence="7" key="1">
    <citation type="submission" date="2024-04" db="EMBL/GenBank/DDBJ databases">
        <title>Salinicola lusitanus LLJ914,a marine bacterium isolated from the Okinawa Trough.</title>
        <authorList>
            <person name="Li J."/>
        </authorList>
    </citation>
    <scope>NUCLEOTIDE SEQUENCE [LARGE SCALE GENOMIC DNA]</scope>
</reference>
<evidence type="ECO:0000256" key="4">
    <source>
        <dbReference type="SAM" id="Phobius"/>
    </source>
</evidence>
<dbReference type="GO" id="GO:0005942">
    <property type="term" value="C:phosphatidylinositol 3-kinase complex"/>
    <property type="evidence" value="ECO:0007669"/>
    <property type="project" value="TreeGrafter"/>
</dbReference>
<accession>A0AAW0NJ85</accession>
<dbReference type="Gene3D" id="3.30.505.10">
    <property type="entry name" value="SH2 domain"/>
    <property type="match status" value="1"/>
</dbReference>
<organism evidence="6 7">
    <name type="scientific">Mugilogobius chulae</name>
    <name type="common">yellowstripe goby</name>
    <dbReference type="NCBI Taxonomy" id="88201"/>
    <lineage>
        <taxon>Eukaryota</taxon>
        <taxon>Metazoa</taxon>
        <taxon>Chordata</taxon>
        <taxon>Craniata</taxon>
        <taxon>Vertebrata</taxon>
        <taxon>Euteleostomi</taxon>
        <taxon>Actinopterygii</taxon>
        <taxon>Neopterygii</taxon>
        <taxon>Teleostei</taxon>
        <taxon>Neoteleostei</taxon>
        <taxon>Acanthomorphata</taxon>
        <taxon>Gobiaria</taxon>
        <taxon>Gobiiformes</taxon>
        <taxon>Gobioidei</taxon>
        <taxon>Gobiidae</taxon>
        <taxon>Gobionellinae</taxon>
        <taxon>Mugilogobius</taxon>
    </lineage>
</organism>
<dbReference type="Proteomes" id="UP001460270">
    <property type="component" value="Unassembled WGS sequence"/>
</dbReference>
<feature type="compositionally biased region" description="Basic and acidic residues" evidence="3">
    <location>
        <begin position="9"/>
        <end position="23"/>
    </location>
</feature>
<dbReference type="EMBL" id="JBBPFD010000016">
    <property type="protein sequence ID" value="KAK7893269.1"/>
    <property type="molecule type" value="Genomic_DNA"/>
</dbReference>
<keyword evidence="4" id="KW-1133">Transmembrane helix</keyword>
<dbReference type="GO" id="GO:0046854">
    <property type="term" value="P:phosphatidylinositol phosphate biosynthetic process"/>
    <property type="evidence" value="ECO:0007669"/>
    <property type="project" value="TreeGrafter"/>
</dbReference>
<evidence type="ECO:0000259" key="5">
    <source>
        <dbReference type="PROSITE" id="PS50001"/>
    </source>
</evidence>
<dbReference type="GO" id="GO:0046935">
    <property type="term" value="F:1-phosphatidylinositol-3-kinase regulator activity"/>
    <property type="evidence" value="ECO:0007669"/>
    <property type="project" value="TreeGrafter"/>
</dbReference>
<feature type="region of interest" description="Disordered" evidence="3">
    <location>
        <begin position="154"/>
        <end position="181"/>
    </location>
</feature>
<keyword evidence="7" id="KW-1185">Reference proteome</keyword>
<feature type="compositionally biased region" description="Low complexity" evidence="3">
    <location>
        <begin position="293"/>
        <end position="304"/>
    </location>
</feature>
<dbReference type="InterPro" id="IPR022252">
    <property type="entry name" value="SOCS4/SOCS5_dom"/>
</dbReference>
<feature type="domain" description="SH2" evidence="5">
    <location>
        <begin position="319"/>
        <end position="414"/>
    </location>
</feature>
<dbReference type="Pfam" id="PF12610">
    <property type="entry name" value="SOCS"/>
    <property type="match status" value="1"/>
</dbReference>
<dbReference type="InterPro" id="IPR000980">
    <property type="entry name" value="SH2"/>
</dbReference>
<gene>
    <name evidence="6" type="ORF">WMY93_022421</name>
</gene>
<evidence type="ECO:0000313" key="6">
    <source>
        <dbReference type="EMBL" id="KAK7893269.1"/>
    </source>
</evidence>
<dbReference type="PROSITE" id="PS50001">
    <property type="entry name" value="SH2"/>
    <property type="match status" value="1"/>
</dbReference>
<dbReference type="PANTHER" id="PTHR10155">
    <property type="entry name" value="PHOSPHATIDYLINOSITOL 3-KINASE REGULATORY SUBUNIT"/>
    <property type="match status" value="1"/>
</dbReference>
<keyword evidence="4" id="KW-0812">Transmembrane</keyword>
<dbReference type="SUPFAM" id="SSF55550">
    <property type="entry name" value="SH2 domain"/>
    <property type="match status" value="1"/>
</dbReference>
<feature type="transmembrane region" description="Helical" evidence="4">
    <location>
        <begin position="431"/>
        <end position="457"/>
    </location>
</feature>
<dbReference type="AlphaFoldDB" id="A0AAW0NJ85"/>
<feature type="region of interest" description="Disordered" evidence="3">
    <location>
        <begin position="282"/>
        <end position="304"/>
    </location>
</feature>
<protein>
    <recommendedName>
        <fullName evidence="5">SH2 domain-containing protein</fullName>
    </recommendedName>
</protein>
<dbReference type="PANTHER" id="PTHR10155:SF0">
    <property type="entry name" value="SUPPRESSOR OF CYTOKINE SIGNALING AT 36E, ISOFORM D"/>
    <property type="match status" value="1"/>
</dbReference>
<evidence type="ECO:0000256" key="3">
    <source>
        <dbReference type="SAM" id="MobiDB-lite"/>
    </source>
</evidence>